<evidence type="ECO:0000313" key="1">
    <source>
        <dbReference type="EMBL" id="EAY28005.1"/>
    </source>
</evidence>
<gene>
    <name evidence="1" type="ORF">M23134_02674</name>
</gene>
<reference evidence="1 2" key="1">
    <citation type="submission" date="2007-01" db="EMBL/GenBank/DDBJ databases">
        <authorList>
            <person name="Haygood M."/>
            <person name="Podell S."/>
            <person name="Anderson C."/>
            <person name="Hopkinson B."/>
            <person name="Roe K."/>
            <person name="Barbeau K."/>
            <person name="Gaasterland T."/>
            <person name="Ferriera S."/>
            <person name="Johnson J."/>
            <person name="Kravitz S."/>
            <person name="Beeson K."/>
            <person name="Sutton G."/>
            <person name="Rogers Y.-H."/>
            <person name="Friedman R."/>
            <person name="Frazier M."/>
            <person name="Venter J.C."/>
        </authorList>
    </citation>
    <scope>NUCLEOTIDE SEQUENCE [LARGE SCALE GENOMIC DNA]</scope>
    <source>
        <strain evidence="1 2">ATCC 23134</strain>
    </source>
</reference>
<comment type="caution">
    <text evidence="1">The sequence shown here is derived from an EMBL/GenBank/DDBJ whole genome shotgun (WGS) entry which is preliminary data.</text>
</comment>
<sequence length="38" mass="4057">MCVDSLPTGWTVTSKNKTLCKSMIYKGLYLESCGAGGI</sequence>
<keyword evidence="2" id="KW-1185">Reference proteome</keyword>
<name>A1ZNW6_MICM2</name>
<protein>
    <submittedName>
        <fullName evidence="1">Uncharacterized protein</fullName>
    </submittedName>
</protein>
<evidence type="ECO:0000313" key="2">
    <source>
        <dbReference type="Proteomes" id="UP000004095"/>
    </source>
</evidence>
<dbReference type="EMBL" id="AAWS01000019">
    <property type="protein sequence ID" value="EAY28005.1"/>
    <property type="molecule type" value="Genomic_DNA"/>
</dbReference>
<accession>A1ZNW6</accession>
<dbReference type="AlphaFoldDB" id="A1ZNW6"/>
<dbReference type="Proteomes" id="UP000004095">
    <property type="component" value="Unassembled WGS sequence"/>
</dbReference>
<proteinExistence type="predicted"/>
<organism evidence="1 2">
    <name type="scientific">Microscilla marina ATCC 23134</name>
    <dbReference type="NCBI Taxonomy" id="313606"/>
    <lineage>
        <taxon>Bacteria</taxon>
        <taxon>Pseudomonadati</taxon>
        <taxon>Bacteroidota</taxon>
        <taxon>Cytophagia</taxon>
        <taxon>Cytophagales</taxon>
        <taxon>Microscillaceae</taxon>
        <taxon>Microscilla</taxon>
    </lineage>
</organism>